<dbReference type="Pfam" id="PF16421">
    <property type="entry name" value="E2F_CC-MB"/>
    <property type="match status" value="1"/>
</dbReference>
<dbReference type="OMA" id="DEQEGHR"/>
<dbReference type="InterPro" id="IPR003316">
    <property type="entry name" value="E2F_WHTH_DNA-bd_dom"/>
</dbReference>
<evidence type="ECO:0000256" key="3">
    <source>
        <dbReference type="ARBA" id="ARBA00023125"/>
    </source>
</evidence>
<dbReference type="InterPro" id="IPR036388">
    <property type="entry name" value="WH-like_DNA-bd_sf"/>
</dbReference>
<dbReference type="Pfam" id="PF02319">
    <property type="entry name" value="WHD_E2F_TDP"/>
    <property type="match status" value="1"/>
</dbReference>
<dbReference type="PANTHER" id="PTHR12081">
    <property type="entry name" value="TRANSCRIPTION FACTOR E2F"/>
    <property type="match status" value="1"/>
</dbReference>
<dbReference type="GO" id="GO:0000981">
    <property type="term" value="F:DNA-binding transcription factor activity, RNA polymerase II-specific"/>
    <property type="evidence" value="ECO:0007669"/>
    <property type="project" value="TreeGrafter"/>
</dbReference>
<dbReference type="Gene3D" id="1.10.10.10">
    <property type="entry name" value="Winged helix-like DNA-binding domain superfamily/Winged helix DNA-binding domain"/>
    <property type="match status" value="1"/>
</dbReference>
<evidence type="ECO:0000256" key="1">
    <source>
        <dbReference type="ARBA" id="ARBA00010940"/>
    </source>
</evidence>
<dbReference type="InterPro" id="IPR037241">
    <property type="entry name" value="E2F-DP_heterodim"/>
</dbReference>
<feature type="domain" description="E2F/DP family winged-helix DNA-binding" evidence="7">
    <location>
        <begin position="93"/>
        <end position="158"/>
    </location>
</feature>
<gene>
    <name evidence="8" type="ORF">OsI_15841</name>
</gene>
<evidence type="ECO:0000256" key="4">
    <source>
        <dbReference type="ARBA" id="ARBA00023163"/>
    </source>
</evidence>
<keyword evidence="2 6" id="KW-0805">Transcription regulation</keyword>
<accession>B8ATP4</accession>
<dbReference type="Proteomes" id="UP000007015">
    <property type="component" value="Chromosome 4"/>
</dbReference>
<dbReference type="GO" id="GO:0090575">
    <property type="term" value="C:RNA polymerase II transcription regulator complex"/>
    <property type="evidence" value="ECO:0007669"/>
    <property type="project" value="TreeGrafter"/>
</dbReference>
<keyword evidence="3 6" id="KW-0238">DNA-binding</keyword>
<dbReference type="InterPro" id="IPR032198">
    <property type="entry name" value="E2F_CC-MB"/>
</dbReference>
<evidence type="ECO:0000256" key="2">
    <source>
        <dbReference type="ARBA" id="ARBA00023015"/>
    </source>
</evidence>
<dbReference type="Gramene" id="BGIOSGA015126-TA">
    <property type="protein sequence ID" value="BGIOSGA015126-PA"/>
    <property type="gene ID" value="BGIOSGA015126"/>
</dbReference>
<comment type="similarity">
    <text evidence="1 6">Belongs to the E2F/DP family.</text>
</comment>
<evidence type="ECO:0000256" key="5">
    <source>
        <dbReference type="ARBA" id="ARBA00023306"/>
    </source>
</evidence>
<dbReference type="CDD" id="cd14660">
    <property type="entry name" value="E2F_DD"/>
    <property type="match status" value="1"/>
</dbReference>
<evidence type="ECO:0000256" key="6">
    <source>
        <dbReference type="RuleBase" id="RU003796"/>
    </source>
</evidence>
<keyword evidence="4 6" id="KW-0804">Transcription</keyword>
<dbReference type="SMART" id="SM01372">
    <property type="entry name" value="E2F_TDP"/>
    <property type="match status" value="1"/>
</dbReference>
<evidence type="ECO:0000313" key="9">
    <source>
        <dbReference type="Proteomes" id="UP000007015"/>
    </source>
</evidence>
<comment type="subcellular location">
    <subcellularLocation>
        <location evidence="6">Nucleus</location>
    </subcellularLocation>
</comment>
<evidence type="ECO:0000259" key="7">
    <source>
        <dbReference type="SMART" id="SM01372"/>
    </source>
</evidence>
<organism evidence="8 9">
    <name type="scientific">Oryza sativa subsp. indica</name>
    <name type="common">Rice</name>
    <dbReference type="NCBI Taxonomy" id="39946"/>
    <lineage>
        <taxon>Eukaryota</taxon>
        <taxon>Viridiplantae</taxon>
        <taxon>Streptophyta</taxon>
        <taxon>Embryophyta</taxon>
        <taxon>Tracheophyta</taxon>
        <taxon>Spermatophyta</taxon>
        <taxon>Magnoliopsida</taxon>
        <taxon>Liliopsida</taxon>
        <taxon>Poales</taxon>
        <taxon>Poaceae</taxon>
        <taxon>BOP clade</taxon>
        <taxon>Oryzoideae</taxon>
        <taxon>Oryzeae</taxon>
        <taxon>Oryzinae</taxon>
        <taxon>Oryza</taxon>
        <taxon>Oryza sativa</taxon>
    </lineage>
</organism>
<dbReference type="InterPro" id="IPR015633">
    <property type="entry name" value="E2F"/>
</dbReference>
<dbReference type="HOGENOM" id="CLU_032091_3_2_1"/>
<reference evidence="8 9" key="1">
    <citation type="journal article" date="2005" name="PLoS Biol.">
        <title>The genomes of Oryza sativa: a history of duplications.</title>
        <authorList>
            <person name="Yu J."/>
            <person name="Wang J."/>
            <person name="Lin W."/>
            <person name="Li S."/>
            <person name="Li H."/>
            <person name="Zhou J."/>
            <person name="Ni P."/>
            <person name="Dong W."/>
            <person name="Hu S."/>
            <person name="Zeng C."/>
            <person name="Zhang J."/>
            <person name="Zhang Y."/>
            <person name="Li R."/>
            <person name="Xu Z."/>
            <person name="Li S."/>
            <person name="Li X."/>
            <person name="Zheng H."/>
            <person name="Cong L."/>
            <person name="Lin L."/>
            <person name="Yin J."/>
            <person name="Geng J."/>
            <person name="Li G."/>
            <person name="Shi J."/>
            <person name="Liu J."/>
            <person name="Lv H."/>
            <person name="Li J."/>
            <person name="Wang J."/>
            <person name="Deng Y."/>
            <person name="Ran L."/>
            <person name="Shi X."/>
            <person name="Wang X."/>
            <person name="Wu Q."/>
            <person name="Li C."/>
            <person name="Ren X."/>
            <person name="Wang J."/>
            <person name="Wang X."/>
            <person name="Li D."/>
            <person name="Liu D."/>
            <person name="Zhang X."/>
            <person name="Ji Z."/>
            <person name="Zhao W."/>
            <person name="Sun Y."/>
            <person name="Zhang Z."/>
            <person name="Bao J."/>
            <person name="Han Y."/>
            <person name="Dong L."/>
            <person name="Ji J."/>
            <person name="Chen P."/>
            <person name="Wu S."/>
            <person name="Liu J."/>
            <person name="Xiao Y."/>
            <person name="Bu D."/>
            <person name="Tan J."/>
            <person name="Yang L."/>
            <person name="Ye C."/>
            <person name="Zhang J."/>
            <person name="Xu J."/>
            <person name="Zhou Y."/>
            <person name="Yu Y."/>
            <person name="Zhang B."/>
            <person name="Zhuang S."/>
            <person name="Wei H."/>
            <person name="Liu B."/>
            <person name="Lei M."/>
            <person name="Yu H."/>
            <person name="Li Y."/>
            <person name="Xu H."/>
            <person name="Wei S."/>
            <person name="He X."/>
            <person name="Fang L."/>
            <person name="Zhang Z."/>
            <person name="Zhang Y."/>
            <person name="Huang X."/>
            <person name="Su Z."/>
            <person name="Tong W."/>
            <person name="Li J."/>
            <person name="Tong Z."/>
            <person name="Li S."/>
            <person name="Ye J."/>
            <person name="Wang L."/>
            <person name="Fang L."/>
            <person name="Lei T."/>
            <person name="Chen C."/>
            <person name="Chen H."/>
            <person name="Xu Z."/>
            <person name="Li H."/>
            <person name="Huang H."/>
            <person name="Zhang F."/>
            <person name="Xu H."/>
            <person name="Li N."/>
            <person name="Zhao C."/>
            <person name="Li S."/>
            <person name="Dong L."/>
            <person name="Huang Y."/>
            <person name="Li L."/>
            <person name="Xi Y."/>
            <person name="Qi Q."/>
            <person name="Li W."/>
            <person name="Zhang B."/>
            <person name="Hu W."/>
            <person name="Zhang Y."/>
            <person name="Tian X."/>
            <person name="Jiao Y."/>
            <person name="Liang X."/>
            <person name="Jin J."/>
            <person name="Gao L."/>
            <person name="Zheng W."/>
            <person name="Hao B."/>
            <person name="Liu S."/>
            <person name="Wang W."/>
            <person name="Yuan L."/>
            <person name="Cao M."/>
            <person name="McDermott J."/>
            <person name="Samudrala R."/>
            <person name="Wang J."/>
            <person name="Wong G.K."/>
            <person name="Yang H."/>
        </authorList>
    </citation>
    <scope>NUCLEOTIDE SEQUENCE [LARGE SCALE GENOMIC DNA]</scope>
    <source>
        <strain evidence="9">cv. 93-11</strain>
    </source>
</reference>
<keyword evidence="6" id="KW-0539">Nucleus</keyword>
<protein>
    <recommendedName>
        <fullName evidence="7">E2F/DP family winged-helix DNA-binding domain-containing protein</fullName>
    </recommendedName>
</protein>
<dbReference type="InterPro" id="IPR036390">
    <property type="entry name" value="WH_DNA-bd_sf"/>
</dbReference>
<dbReference type="EMBL" id="CM000129">
    <property type="protein sequence ID" value="EEC77253.1"/>
    <property type="molecule type" value="Genomic_DNA"/>
</dbReference>
<dbReference type="SUPFAM" id="SSF144074">
    <property type="entry name" value="E2F-DP heterodimerization region"/>
    <property type="match status" value="1"/>
</dbReference>
<sequence length="362" mass="40178">MSSGGGRPPAAQHIVRSVRQRFVPLPPPLARAPFAAAPGDYHRFAAASRGGEIDEGIVIRRTPSCGIDAKVEGFVKCLSSGSPGNPSTPASSRYDNSLGLLTRKFINLLKQAQDGILDLNDAAKILDVRKRRIYDITNVLEGTGLIEKKLKNRIRWRGSDDSGTNLDSDISCLKTEVENLYIQEQALDRSISEIREKMEELTEDESNHRWLFVTEDDINGLPCFQNEALIAIKGPRGTTVEVPDPDELLPQKKLSDEHPYYIISQYKKMEELGETATPPRHASVVEPPSIATEAGHSSKQTMPLNVQQDIQETPELNASRAFGRMKKITPSDVDTDADYWLLTDDDISITHMWTTACILDEI</sequence>
<keyword evidence="5" id="KW-0131">Cell cycle</keyword>
<keyword evidence="9" id="KW-1185">Reference proteome</keyword>
<dbReference type="GO" id="GO:0000978">
    <property type="term" value="F:RNA polymerase II cis-regulatory region sequence-specific DNA binding"/>
    <property type="evidence" value="ECO:0007669"/>
    <property type="project" value="InterPro"/>
</dbReference>
<dbReference type="PANTHER" id="PTHR12081:SF98">
    <property type="entry name" value="E2F-DP TRANSCRIPTION FACTOR"/>
    <property type="match status" value="1"/>
</dbReference>
<dbReference type="GO" id="GO:0046983">
    <property type="term" value="F:protein dimerization activity"/>
    <property type="evidence" value="ECO:0007669"/>
    <property type="project" value="InterPro"/>
</dbReference>
<proteinExistence type="inferred from homology"/>
<dbReference type="STRING" id="39946.B8ATP4"/>
<dbReference type="FunFam" id="1.10.10.10:FF:000008">
    <property type="entry name" value="E2F transcription factor 1"/>
    <property type="match status" value="1"/>
</dbReference>
<evidence type="ECO:0000313" key="8">
    <source>
        <dbReference type="EMBL" id="EEC77253.1"/>
    </source>
</evidence>
<name>B8ATP4_ORYSI</name>
<dbReference type="AlphaFoldDB" id="B8ATP4"/>
<dbReference type="SUPFAM" id="SSF46785">
    <property type="entry name" value="Winged helix' DNA-binding domain"/>
    <property type="match status" value="1"/>
</dbReference>
<dbReference type="Gene3D" id="6.10.250.540">
    <property type="match status" value="1"/>
</dbReference>